<gene>
    <name evidence="4" type="ORF">QQ008_13465</name>
</gene>
<dbReference type="Gene3D" id="2.40.50.1020">
    <property type="entry name" value="LytTr DNA-binding domain"/>
    <property type="match status" value="1"/>
</dbReference>
<dbReference type="RefSeq" id="WP_346752413.1">
    <property type="nucleotide sequence ID" value="NZ_JAUJEA010000004.1"/>
</dbReference>
<accession>A0ABT8KNT4</accession>
<feature type="domain" description="Response regulatory" evidence="2">
    <location>
        <begin position="4"/>
        <end position="115"/>
    </location>
</feature>
<organism evidence="4 5">
    <name type="scientific">Splendidivirga corallicola</name>
    <dbReference type="NCBI Taxonomy" id="3051826"/>
    <lineage>
        <taxon>Bacteria</taxon>
        <taxon>Pseudomonadati</taxon>
        <taxon>Bacteroidota</taxon>
        <taxon>Cytophagia</taxon>
        <taxon>Cytophagales</taxon>
        <taxon>Splendidivirgaceae</taxon>
        <taxon>Splendidivirga</taxon>
    </lineage>
</organism>
<dbReference type="EMBL" id="JAUJEA010000004">
    <property type="protein sequence ID" value="MDN5202389.1"/>
    <property type="molecule type" value="Genomic_DNA"/>
</dbReference>
<dbReference type="SMART" id="SM00850">
    <property type="entry name" value="LytTR"/>
    <property type="match status" value="1"/>
</dbReference>
<feature type="domain" description="HTH LytTR-type" evidence="3">
    <location>
        <begin position="138"/>
        <end position="205"/>
    </location>
</feature>
<evidence type="ECO:0000256" key="1">
    <source>
        <dbReference type="PROSITE-ProRule" id="PRU00169"/>
    </source>
</evidence>
<dbReference type="Proteomes" id="UP001172082">
    <property type="component" value="Unassembled WGS sequence"/>
</dbReference>
<dbReference type="PANTHER" id="PTHR37299">
    <property type="entry name" value="TRANSCRIPTIONAL REGULATOR-RELATED"/>
    <property type="match status" value="1"/>
</dbReference>
<dbReference type="InterPro" id="IPR001789">
    <property type="entry name" value="Sig_transdc_resp-reg_receiver"/>
</dbReference>
<dbReference type="InterPro" id="IPR046947">
    <property type="entry name" value="LytR-like"/>
</dbReference>
<evidence type="ECO:0000313" key="4">
    <source>
        <dbReference type="EMBL" id="MDN5202389.1"/>
    </source>
</evidence>
<dbReference type="SMART" id="SM00448">
    <property type="entry name" value="REC"/>
    <property type="match status" value="1"/>
</dbReference>
<keyword evidence="1" id="KW-0597">Phosphoprotein</keyword>
<dbReference type="Pfam" id="PF04397">
    <property type="entry name" value="LytTR"/>
    <property type="match status" value="1"/>
</dbReference>
<sequence length="235" mass="27330">MKMRCVIVDDEFPARELLSDFIHKVPQLELVGSCKNPVEAMEVLHQQQVDLMFLDIQMPELTGVEFLRSLNKKPMVIFTTAYPDYALEGYKLSVIDYLLKPFSFERFFEAVNKGLDLFLLKQNRSDTPVSQGSEKNYITIKADHKIHKVNFDDIFYIEGLREYVTFHTSTGKIITLESLKKLEETLPSHFLRIHKSFIVNKNKVKALYGNQLEINGKYIPIGKSYKEQVIDKIFK</sequence>
<reference evidence="4" key="1">
    <citation type="submission" date="2023-06" db="EMBL/GenBank/DDBJ databases">
        <title>Genomic of Parafulvivirga corallium.</title>
        <authorList>
            <person name="Wang G."/>
        </authorList>
    </citation>
    <scope>NUCLEOTIDE SEQUENCE</scope>
    <source>
        <strain evidence="4">BMA10</strain>
    </source>
</reference>
<dbReference type="InterPro" id="IPR011006">
    <property type="entry name" value="CheY-like_superfamily"/>
</dbReference>
<keyword evidence="5" id="KW-1185">Reference proteome</keyword>
<evidence type="ECO:0000259" key="3">
    <source>
        <dbReference type="PROSITE" id="PS50930"/>
    </source>
</evidence>
<feature type="modified residue" description="4-aspartylphosphate" evidence="1">
    <location>
        <position position="55"/>
    </location>
</feature>
<dbReference type="GO" id="GO:0003677">
    <property type="term" value="F:DNA binding"/>
    <property type="evidence" value="ECO:0007669"/>
    <property type="project" value="UniProtKB-KW"/>
</dbReference>
<dbReference type="PANTHER" id="PTHR37299:SF1">
    <property type="entry name" value="STAGE 0 SPORULATION PROTEIN A HOMOLOG"/>
    <property type="match status" value="1"/>
</dbReference>
<proteinExistence type="predicted"/>
<dbReference type="InterPro" id="IPR007492">
    <property type="entry name" value="LytTR_DNA-bd_dom"/>
</dbReference>
<evidence type="ECO:0000313" key="5">
    <source>
        <dbReference type="Proteomes" id="UP001172082"/>
    </source>
</evidence>
<evidence type="ECO:0000259" key="2">
    <source>
        <dbReference type="PROSITE" id="PS50110"/>
    </source>
</evidence>
<dbReference type="SUPFAM" id="SSF52172">
    <property type="entry name" value="CheY-like"/>
    <property type="match status" value="1"/>
</dbReference>
<keyword evidence="4" id="KW-0238">DNA-binding</keyword>
<dbReference type="PROSITE" id="PS50110">
    <property type="entry name" value="RESPONSE_REGULATORY"/>
    <property type="match status" value="1"/>
</dbReference>
<comment type="caution">
    <text evidence="4">The sequence shown here is derived from an EMBL/GenBank/DDBJ whole genome shotgun (WGS) entry which is preliminary data.</text>
</comment>
<dbReference type="Gene3D" id="3.40.50.2300">
    <property type="match status" value="1"/>
</dbReference>
<dbReference type="PROSITE" id="PS50930">
    <property type="entry name" value="HTH_LYTTR"/>
    <property type="match status" value="1"/>
</dbReference>
<dbReference type="Pfam" id="PF00072">
    <property type="entry name" value="Response_reg"/>
    <property type="match status" value="1"/>
</dbReference>
<name>A0ABT8KNT4_9BACT</name>
<protein>
    <submittedName>
        <fullName evidence="4">LytTR family DNA-binding domain-containing protein</fullName>
    </submittedName>
</protein>